<protein>
    <recommendedName>
        <fullName evidence="1">DUF559 domain-containing protein</fullName>
    </recommendedName>
</protein>
<sequence>MNGPDHDIHPALASARLCHEIATIPRRRREREYVKIADELWLASSAVRDFETLSVAYTRLYPRAVLTGWSAAVLHGIEPPDDAVPELCVGPHGRARRGLRMRRYVVPERAITTIRGVPVTALRWTAFDIARFSPHVDGVLAMEKFYQRGVSRAAMQETVAYMAGTWGVSRVRRVIDDADPRSESPRETETRLFLKAAGFTDFVPQVDVPELGYRLDLADPVHKIAVEYDGPHHDDPVQQSKDRQRRNRLQAAGWIIIVVDRRLFRHQQDEILGQVEAAYRVRRFAA</sequence>
<dbReference type="SUPFAM" id="SSF52980">
    <property type="entry name" value="Restriction endonuclease-like"/>
    <property type="match status" value="1"/>
</dbReference>
<dbReference type="AlphaFoldDB" id="A0A2S1R9R6"/>
<dbReference type="KEGG" id="dlu:A6035_13530"/>
<dbReference type="Gene3D" id="3.40.960.10">
    <property type="entry name" value="VSR Endonuclease"/>
    <property type="match status" value="1"/>
</dbReference>
<dbReference type="InterPro" id="IPR007569">
    <property type="entry name" value="DUF559"/>
</dbReference>
<accession>A0A2S1R9R6</accession>
<evidence type="ECO:0000259" key="1">
    <source>
        <dbReference type="Pfam" id="PF04480"/>
    </source>
</evidence>
<gene>
    <name evidence="2" type="ORF">A6035_13530</name>
</gene>
<dbReference type="OrthoDB" id="3173471at2"/>
<keyword evidence="3" id="KW-1185">Reference proteome</keyword>
<name>A0A2S1R9R6_9ACTN</name>
<dbReference type="InterPro" id="IPR011335">
    <property type="entry name" value="Restrct_endonuc-II-like"/>
</dbReference>
<proteinExistence type="predicted"/>
<dbReference type="Proteomes" id="UP000244928">
    <property type="component" value="Chromosome"/>
</dbReference>
<dbReference type="EMBL" id="CP015449">
    <property type="protein sequence ID" value="AWH93023.1"/>
    <property type="molecule type" value="Genomic_DNA"/>
</dbReference>
<feature type="domain" description="DUF559" evidence="1">
    <location>
        <begin position="194"/>
        <end position="276"/>
    </location>
</feature>
<organism evidence="2 3">
    <name type="scientific">Dietzia lutea</name>
    <dbReference type="NCBI Taxonomy" id="546160"/>
    <lineage>
        <taxon>Bacteria</taxon>
        <taxon>Bacillati</taxon>
        <taxon>Actinomycetota</taxon>
        <taxon>Actinomycetes</taxon>
        <taxon>Mycobacteriales</taxon>
        <taxon>Dietziaceae</taxon>
        <taxon>Dietzia</taxon>
    </lineage>
</organism>
<evidence type="ECO:0000313" key="3">
    <source>
        <dbReference type="Proteomes" id="UP000244928"/>
    </source>
</evidence>
<evidence type="ECO:0000313" key="2">
    <source>
        <dbReference type="EMBL" id="AWH93023.1"/>
    </source>
</evidence>
<reference evidence="2 3" key="1">
    <citation type="submission" date="2016-04" db="EMBL/GenBank/DDBJ databases">
        <title>Complete genome sequence of Dietzia lutea YIM 80766T, a strain isolated from desert soil in Egypt.</title>
        <authorList>
            <person name="Zhao J."/>
            <person name="Hu B."/>
            <person name="Geng S."/>
            <person name="Nie Y."/>
            <person name="Tang Y."/>
        </authorList>
    </citation>
    <scope>NUCLEOTIDE SEQUENCE [LARGE SCALE GENOMIC DNA]</scope>
    <source>
        <strain evidence="2 3">YIM 80766</strain>
    </source>
</reference>
<dbReference type="RefSeq" id="WP_108848267.1">
    <property type="nucleotide sequence ID" value="NZ_CP015449.1"/>
</dbReference>
<dbReference type="Pfam" id="PF04480">
    <property type="entry name" value="DUF559"/>
    <property type="match status" value="1"/>
</dbReference>